<dbReference type="RefSeq" id="WP_379319108.1">
    <property type="nucleotide sequence ID" value="NZ_JBHTLM010000006.1"/>
</dbReference>
<dbReference type="Proteomes" id="UP001597262">
    <property type="component" value="Unassembled WGS sequence"/>
</dbReference>
<dbReference type="InterPro" id="IPR027417">
    <property type="entry name" value="P-loop_NTPase"/>
</dbReference>
<keyword evidence="1" id="KW-0547">Nucleotide-binding</keyword>
<dbReference type="InterPro" id="IPR013641">
    <property type="entry name" value="KTI12/PSTK"/>
</dbReference>
<evidence type="ECO:0000256" key="2">
    <source>
        <dbReference type="ARBA" id="ARBA00022840"/>
    </source>
</evidence>
<comment type="caution">
    <text evidence="3">The sequence shown here is derived from an EMBL/GenBank/DDBJ whole genome shotgun (WGS) entry which is preliminary data.</text>
</comment>
<dbReference type="Gene3D" id="3.40.50.300">
    <property type="entry name" value="P-loop containing nucleotide triphosphate hydrolases"/>
    <property type="match status" value="1"/>
</dbReference>
<keyword evidence="2" id="KW-0067">ATP-binding</keyword>
<name>A0ABW3RX15_9BACL</name>
<keyword evidence="4" id="KW-1185">Reference proteome</keyword>
<dbReference type="Pfam" id="PF08433">
    <property type="entry name" value="KTI12"/>
    <property type="match status" value="1"/>
</dbReference>
<evidence type="ECO:0000256" key="1">
    <source>
        <dbReference type="ARBA" id="ARBA00022741"/>
    </source>
</evidence>
<evidence type="ECO:0000313" key="4">
    <source>
        <dbReference type="Proteomes" id="UP001597262"/>
    </source>
</evidence>
<dbReference type="EMBL" id="JBHTLM010000006">
    <property type="protein sequence ID" value="MFD1176655.1"/>
    <property type="molecule type" value="Genomic_DNA"/>
</dbReference>
<evidence type="ECO:0008006" key="5">
    <source>
        <dbReference type="Google" id="ProtNLM"/>
    </source>
</evidence>
<dbReference type="SUPFAM" id="SSF52540">
    <property type="entry name" value="P-loop containing nucleoside triphosphate hydrolases"/>
    <property type="match status" value="1"/>
</dbReference>
<accession>A0ABW3RX15</accession>
<proteinExistence type="predicted"/>
<gene>
    <name evidence="3" type="ORF">ACFQ3W_10125</name>
</gene>
<sequence>MNTKLILIDGMPGSGKSTTGSFISEKLNELYISNRFYHELEENHPLRIYDRQFTSFTDTEEAEWFSTKVEQLFKSFVNDRLTRDEITIMESYVFQDTIGFAFNMWLLWVDNDSLQKI</sequence>
<protein>
    <recommendedName>
        <fullName evidence="5">AAA domain-containing protein</fullName>
    </recommendedName>
</protein>
<reference evidence="4" key="1">
    <citation type="journal article" date="2019" name="Int. J. Syst. Evol. Microbiol.">
        <title>The Global Catalogue of Microorganisms (GCM) 10K type strain sequencing project: providing services to taxonomists for standard genome sequencing and annotation.</title>
        <authorList>
            <consortium name="The Broad Institute Genomics Platform"/>
            <consortium name="The Broad Institute Genome Sequencing Center for Infectious Disease"/>
            <person name="Wu L."/>
            <person name="Ma J."/>
        </authorList>
    </citation>
    <scope>NUCLEOTIDE SEQUENCE [LARGE SCALE GENOMIC DNA]</scope>
    <source>
        <strain evidence="4">CCUG 59189</strain>
    </source>
</reference>
<evidence type="ECO:0000313" key="3">
    <source>
        <dbReference type="EMBL" id="MFD1176655.1"/>
    </source>
</evidence>
<organism evidence="3 4">
    <name type="scientific">Paenibacillus puldeungensis</name>
    <dbReference type="NCBI Taxonomy" id="696536"/>
    <lineage>
        <taxon>Bacteria</taxon>
        <taxon>Bacillati</taxon>
        <taxon>Bacillota</taxon>
        <taxon>Bacilli</taxon>
        <taxon>Bacillales</taxon>
        <taxon>Paenibacillaceae</taxon>
        <taxon>Paenibacillus</taxon>
    </lineage>
</organism>